<sequence length="990" mass="110383">MDYAPPYTANDLSLPEPPDYSGGSELLHSYSLRSKGRTWLTLSTNGSGRASPVPVFLEGQPICGRVDLDLEKGKVLKGIIVEGGMTVVGEEEIPFLQLKKTLWTPPNTNTKICGKHSWSFDIPLPREVYVPWGKGKETKTYRLPPNFSENAGAVYIDYRLVVTVRRGNFKVNRTLSTSFGYIPKIVAPPPSQLRRLAYHQGLPIFSPEGDPEGWKVLPKFVIQGILFDVEKVEVECTLAIAKPASLQPFFKHTDTYVEFGHKYKLCFAAGSPLPLYLTLKSQNIQALDLLSSPDAIRLELFRSLEYGADPTKTTSESQGKKSIIVSAVAMATFWLRESGEQRQYERRLEGEIELSNALKPTFIFPRLTIKSMSKGWYIKAIPVDAYLSSKLPNPSTLMDEAPPYAATEISLEGLPSYSREPEPLHSYFLGSKAHKWLTLFINGSRRGRASTLPVLREGESMSGRVELDLEKAAILKEITVEVQGVILAEDEIRFLEIKKSLWISPNGNTKLVGKHSWPYDIQLPKEVCISSGKRNQGKTYRLPPNFSENTGDIYIDYRLVVTVRRSALKGNRLLSANFAYIPKIVPDAPSELRRLAYDQELPIFGPEGDPDGWKVLPKLVVRGTLFNVQEVEVECTLAVAKPLQAGTTVLGEDEISFLELKKPLWIPPKANTKLSGKHSWPFDILLPKEVSVPGGGNVAKTYRLPPNFSEKGGVVYIDYRLVVTVRRGTFKANRLLSTNFAYIPNIVPAPPSELRRLAYDQGLPIFSPEGDPEGWKVLPKIVVEGILFDTQQVKVECTLAIAKPLTFGDTYKLCYAARSPLPLYLTLKSENIQALDTLCSPDAVQLHLLRSLGWGLDATQLTTKSRGKKFAISPVSRATFWPREPGEQQPHERKLEGEIELSNALKPSFFFPRLTIMYHLNMLPFTATGFRSTNPDSDGAVLMSEEVEIATQQTPGILPHSNIPPAYKLAERTDYTKAAGYLLRFQSSLG</sequence>
<name>A0A9P7K4K5_9AGAR</name>
<dbReference type="SUPFAM" id="SSF81296">
    <property type="entry name" value="E set domains"/>
    <property type="match status" value="1"/>
</dbReference>
<protein>
    <recommendedName>
        <fullName evidence="3">Arrestin-like N-terminal domain-containing protein</fullName>
    </recommendedName>
</protein>
<evidence type="ECO:0000313" key="2">
    <source>
        <dbReference type="Proteomes" id="UP000717328"/>
    </source>
</evidence>
<dbReference type="Proteomes" id="UP000717328">
    <property type="component" value="Unassembled WGS sequence"/>
</dbReference>
<dbReference type="OrthoDB" id="2333384at2759"/>
<reference evidence="1" key="2">
    <citation type="submission" date="2021-10" db="EMBL/GenBank/DDBJ databases">
        <title>Phylogenomics reveals ancestral predisposition of the termite-cultivated fungus Termitomyces towards a domesticated lifestyle.</title>
        <authorList>
            <person name="Auxier B."/>
            <person name="Grum-Grzhimaylo A."/>
            <person name="Cardenas M.E."/>
            <person name="Lodge J.D."/>
            <person name="Laessoe T."/>
            <person name="Pedersen O."/>
            <person name="Smith M.E."/>
            <person name="Kuyper T.W."/>
            <person name="Franco-Molano E.A."/>
            <person name="Baroni T.J."/>
            <person name="Aanen D.K."/>
        </authorList>
    </citation>
    <scope>NUCLEOTIDE SEQUENCE</scope>
    <source>
        <strain evidence="1">D49</strain>
    </source>
</reference>
<reference evidence="1" key="1">
    <citation type="submission" date="2021-02" db="EMBL/GenBank/DDBJ databases">
        <authorList>
            <person name="Nieuwenhuis M."/>
            <person name="Van De Peppel L.J.J."/>
        </authorList>
    </citation>
    <scope>NUCLEOTIDE SEQUENCE</scope>
    <source>
        <strain evidence="1">D49</strain>
    </source>
</reference>
<proteinExistence type="predicted"/>
<dbReference type="InterPro" id="IPR014752">
    <property type="entry name" value="Arrestin-like_C"/>
</dbReference>
<organism evidence="1 2">
    <name type="scientific">Sphagnurus paluster</name>
    <dbReference type="NCBI Taxonomy" id="117069"/>
    <lineage>
        <taxon>Eukaryota</taxon>
        <taxon>Fungi</taxon>
        <taxon>Dikarya</taxon>
        <taxon>Basidiomycota</taxon>
        <taxon>Agaricomycotina</taxon>
        <taxon>Agaricomycetes</taxon>
        <taxon>Agaricomycetidae</taxon>
        <taxon>Agaricales</taxon>
        <taxon>Tricholomatineae</taxon>
        <taxon>Lyophyllaceae</taxon>
        <taxon>Sphagnurus</taxon>
    </lineage>
</organism>
<gene>
    <name evidence="1" type="ORF">H0H81_007277</name>
</gene>
<dbReference type="EMBL" id="JABCKI010005907">
    <property type="protein sequence ID" value="KAG5636658.1"/>
    <property type="molecule type" value="Genomic_DNA"/>
</dbReference>
<accession>A0A9P7K4K5</accession>
<evidence type="ECO:0000313" key="1">
    <source>
        <dbReference type="EMBL" id="KAG5636658.1"/>
    </source>
</evidence>
<dbReference type="Gene3D" id="2.60.40.640">
    <property type="match status" value="2"/>
</dbReference>
<dbReference type="AlphaFoldDB" id="A0A9P7K4K5"/>
<dbReference type="InterPro" id="IPR014756">
    <property type="entry name" value="Ig_E-set"/>
</dbReference>
<keyword evidence="2" id="KW-1185">Reference proteome</keyword>
<evidence type="ECO:0008006" key="3">
    <source>
        <dbReference type="Google" id="ProtNLM"/>
    </source>
</evidence>
<comment type="caution">
    <text evidence="1">The sequence shown here is derived from an EMBL/GenBank/DDBJ whole genome shotgun (WGS) entry which is preliminary data.</text>
</comment>